<dbReference type="RefSeq" id="WP_347307332.1">
    <property type="nucleotide sequence ID" value="NZ_JBAJEX010000002.1"/>
</dbReference>
<evidence type="ECO:0000256" key="4">
    <source>
        <dbReference type="ARBA" id="ARBA00022801"/>
    </source>
</evidence>
<dbReference type="GO" id="GO:0016787">
    <property type="term" value="F:hydrolase activity"/>
    <property type="evidence" value="ECO:0007669"/>
    <property type="project" value="UniProtKB-KW"/>
</dbReference>
<proteinExistence type="inferred from homology"/>
<dbReference type="Proteomes" id="UP001482231">
    <property type="component" value="Unassembled WGS sequence"/>
</dbReference>
<dbReference type="Pfam" id="PF08340">
    <property type="entry name" value="YicC-like_C"/>
    <property type="match status" value="1"/>
</dbReference>
<feature type="domain" description="Endoribonuclease YicC-like N-terminal" evidence="6">
    <location>
        <begin position="2"/>
        <end position="153"/>
    </location>
</feature>
<reference evidence="8 9" key="1">
    <citation type="submission" date="2024-02" db="EMBL/GenBank/DDBJ databases">
        <title>New thermophilic sulfur-oxidizing bacteria from a hot springs of the Uzon caldera (Kamchatka, Russia).</title>
        <authorList>
            <person name="Dukat A.M."/>
            <person name="Elcheninov A.G."/>
            <person name="Frolov E.N."/>
        </authorList>
    </citation>
    <scope>NUCLEOTIDE SEQUENCE [LARGE SCALE GENOMIC DNA]</scope>
    <source>
        <strain evidence="8 9">AK1</strain>
    </source>
</reference>
<dbReference type="InterPro" id="IPR013551">
    <property type="entry name" value="YicC-like_C"/>
</dbReference>
<dbReference type="PANTHER" id="PTHR30636:SF3">
    <property type="entry name" value="UPF0701 PROTEIN YICC"/>
    <property type="match status" value="1"/>
</dbReference>
<keyword evidence="4 8" id="KW-0378">Hydrolase</keyword>
<sequence>MIYSMTGYATASRELPNGTLNLELKSVNSRYLDLQFRIAEELRALEPLLREILVAGLSRGKVECRLSITPRTGEASLHVNHALLECLLALDQEIRQRAPQSPPLSVADMLRWPGMIAVEEVSRETVREAVLELATRALNELNASRAREGEKLRTLIETRVAAMRQLAEQVRPRLPAVVAALKEKLAARLREAGAVADDERLRQEVVLFAQRVDVDEELSRLLTHLAEVERVLAKGGAVGKRLDFLMQELNREANTLGSKSMDAEVSQIAMELKVLIEQMREQVQNIE</sequence>
<dbReference type="EC" id="3.1.-.-" evidence="8"/>
<evidence type="ECO:0000259" key="6">
    <source>
        <dbReference type="Pfam" id="PF03755"/>
    </source>
</evidence>
<name>A0ABV0EG29_9BURK</name>
<evidence type="ECO:0000256" key="3">
    <source>
        <dbReference type="ARBA" id="ARBA00022759"/>
    </source>
</evidence>
<evidence type="ECO:0000256" key="5">
    <source>
        <dbReference type="ARBA" id="ARBA00035648"/>
    </source>
</evidence>
<gene>
    <name evidence="8" type="ORF">V6E02_03845</name>
</gene>
<dbReference type="InterPro" id="IPR005229">
    <property type="entry name" value="YicC/YloC-like"/>
</dbReference>
<keyword evidence="2" id="KW-0540">Nuclease</keyword>
<dbReference type="PANTHER" id="PTHR30636">
    <property type="entry name" value="UPF0701 PROTEIN YICC"/>
    <property type="match status" value="1"/>
</dbReference>
<dbReference type="EMBL" id="JBAJEX010000002">
    <property type="protein sequence ID" value="MEO1766344.1"/>
    <property type="molecule type" value="Genomic_DNA"/>
</dbReference>
<evidence type="ECO:0000313" key="9">
    <source>
        <dbReference type="Proteomes" id="UP001482231"/>
    </source>
</evidence>
<comment type="cofactor">
    <cofactor evidence="1">
        <name>a divalent metal cation</name>
        <dbReference type="ChEBI" id="CHEBI:60240"/>
    </cofactor>
</comment>
<accession>A0ABV0EG29</accession>
<dbReference type="Pfam" id="PF03755">
    <property type="entry name" value="YicC-like_N"/>
    <property type="match status" value="1"/>
</dbReference>
<evidence type="ECO:0000313" key="8">
    <source>
        <dbReference type="EMBL" id="MEO1766344.1"/>
    </source>
</evidence>
<dbReference type="InterPro" id="IPR013527">
    <property type="entry name" value="YicC-like_N"/>
</dbReference>
<protein>
    <submittedName>
        <fullName evidence="8">YicC/YloC family endoribonuclease</fullName>
        <ecNumber evidence="8">3.1.-.-</ecNumber>
    </submittedName>
</protein>
<organism evidence="8 9">
    <name type="scientific">Thiobacter aerophilum</name>
    <dbReference type="NCBI Taxonomy" id="3121275"/>
    <lineage>
        <taxon>Bacteria</taxon>
        <taxon>Pseudomonadati</taxon>
        <taxon>Pseudomonadota</taxon>
        <taxon>Betaproteobacteria</taxon>
        <taxon>Burkholderiales</taxon>
        <taxon>Thiobacteraceae</taxon>
        <taxon>Thiobacter</taxon>
    </lineage>
</organism>
<evidence type="ECO:0000256" key="1">
    <source>
        <dbReference type="ARBA" id="ARBA00001968"/>
    </source>
</evidence>
<comment type="caution">
    <text evidence="8">The sequence shown here is derived from an EMBL/GenBank/DDBJ whole genome shotgun (WGS) entry which is preliminary data.</text>
</comment>
<comment type="similarity">
    <text evidence="5">Belongs to the YicC/YloC family.</text>
</comment>
<evidence type="ECO:0000256" key="2">
    <source>
        <dbReference type="ARBA" id="ARBA00022722"/>
    </source>
</evidence>
<keyword evidence="3" id="KW-0255">Endonuclease</keyword>
<keyword evidence="9" id="KW-1185">Reference proteome</keyword>
<feature type="domain" description="Endoribonuclease YicC-like C-terminal" evidence="7">
    <location>
        <begin position="171"/>
        <end position="287"/>
    </location>
</feature>
<dbReference type="NCBIfam" id="TIGR00255">
    <property type="entry name" value="YicC/YloC family endoribonuclease"/>
    <property type="match status" value="1"/>
</dbReference>
<evidence type="ECO:0000259" key="7">
    <source>
        <dbReference type="Pfam" id="PF08340"/>
    </source>
</evidence>